<dbReference type="PANTHER" id="PTHR37574:SF1">
    <property type="entry name" value="LIPASE B"/>
    <property type="match status" value="1"/>
</dbReference>
<reference evidence="2" key="2">
    <citation type="submission" date="2013-01" db="EMBL/GenBank/DDBJ databases">
        <title>The wheat powdery mildew genome reveals unique evolution of an obligate biotroph.</title>
        <authorList>
            <person name="Oberhaensli S."/>
            <person name="Wicker T."/>
            <person name="Keller B."/>
        </authorList>
    </citation>
    <scope>NUCLEOTIDE SEQUENCE</scope>
    <source>
        <strain evidence="2">96224</strain>
    </source>
</reference>
<dbReference type="SUPFAM" id="SSF53474">
    <property type="entry name" value="alpha/beta-Hydrolases"/>
    <property type="match status" value="1"/>
</dbReference>
<protein>
    <submittedName>
        <fullName evidence="3">BgtASP-21007</fullName>
    </submittedName>
</protein>
<dbReference type="HOGENOM" id="CLU_029537_0_1_1"/>
<dbReference type="OrthoDB" id="4605274at2759"/>
<keyword evidence="1" id="KW-0732">Signal</keyword>
<dbReference type="InterPro" id="IPR053228">
    <property type="entry name" value="Stereospecific_Lipase"/>
</dbReference>
<dbReference type="InterPro" id="IPR029058">
    <property type="entry name" value="AB_hydrolase_fold"/>
</dbReference>
<feature type="non-terminal residue" evidence="3">
    <location>
        <position position="507"/>
    </location>
</feature>
<organism evidence="3">
    <name type="scientific">Blumeria graminis f. sp. tritici 96224</name>
    <dbReference type="NCBI Taxonomy" id="1268274"/>
    <lineage>
        <taxon>Eukaryota</taxon>
        <taxon>Fungi</taxon>
        <taxon>Dikarya</taxon>
        <taxon>Ascomycota</taxon>
        <taxon>Pezizomycotina</taxon>
        <taxon>Leotiomycetes</taxon>
        <taxon>Erysiphales</taxon>
        <taxon>Erysiphaceae</taxon>
        <taxon>Blumeria</taxon>
    </lineage>
</organism>
<reference evidence="4" key="1">
    <citation type="journal article" date="2013" name="Nat. Genet.">
        <title>The wheat powdery mildew genome shows the unique evolution of an obligate biotroph.</title>
        <authorList>
            <person name="Wicker T."/>
            <person name="Oberhaensli S."/>
            <person name="Parlange F."/>
            <person name="Buchmann J.P."/>
            <person name="Shatalina M."/>
            <person name="Roffler S."/>
            <person name="Ben-David R."/>
            <person name="Dolezel J."/>
            <person name="Simkova H."/>
            <person name="Schulze-Lefert P."/>
            <person name="Spanu P.D."/>
            <person name="Bruggmann R."/>
            <person name="Amselem J."/>
            <person name="Quesneville H."/>
            <person name="Ver Loren van Themaat E."/>
            <person name="Paape T."/>
            <person name="Shimizu K.K."/>
            <person name="Keller B."/>
        </authorList>
    </citation>
    <scope>NUCLEOTIDE SEQUENCE [LARGE SCALE GENOMIC DNA]</scope>
    <source>
        <strain evidence="4">96224</strain>
    </source>
</reference>
<proteinExistence type="predicted"/>
<dbReference type="EMBL" id="UIGY01000076">
    <property type="protein sequence ID" value="SUZ10229.1"/>
    <property type="molecule type" value="Genomic_DNA"/>
</dbReference>
<dbReference type="EMBL" id="KE375048">
    <property type="protein sequence ID" value="EPQ64921.1"/>
    <property type="molecule type" value="Genomic_DNA"/>
</dbReference>
<feature type="signal peptide" evidence="1">
    <location>
        <begin position="1"/>
        <end position="16"/>
    </location>
</feature>
<gene>
    <name evidence="2" type="ORF">BGT96224_ASP21007</name>
    <name evidence="3" type="ORF">BGT96224V2_LOCUS3387</name>
</gene>
<name>A0A061HGL1_BLUGR</name>
<sequence>MQFTLVLIGAASLAWAAPPPALAPKTAITPTPASIDNLALKPIAFPGLSSTVPKVAVNLPKGGHAKETAQDQRFFEDIPERFTSMDRMWDMSGNILNAMANGTIPPSDVASLIQKLFRAAQATSTPRSVSEALRLAGSSFDNANPNRPRNLLGAALALMINGFTSDDLKNTIDGNPPAALVNDNPPVPADKNFYQKDGNAPFSVSEDDLRAAIHVPSGFTWGQKQPVLMSPGTGSTGLETFEHNFGGLLASSSVADPVYLIVPHTLLDDVQVNAEFVAYALQYLNAMTNRTVAAVTWSQGSVDTQWALKYWPSVRKIVTDHIPISGDYGGTTLAYLLCPGFSAGNQYLCTPAILQQTQGARFIHQLRSNDGDSAFVPTTSVYSAADEIVQPQLGEGASAFIKDVRGVGVSNIYLQRDCASQPSGGLYLHEGVLYNPTAYALIIDALTHDGPGSLSRVTNSCRDSVAPGLNTASVIQAETLIPSLLYRALTYSSKLVEEPAIKSYATY</sequence>
<evidence type="ECO:0000256" key="1">
    <source>
        <dbReference type="SAM" id="SignalP"/>
    </source>
</evidence>
<evidence type="ECO:0000313" key="4">
    <source>
        <dbReference type="Proteomes" id="UP000053110"/>
    </source>
</evidence>
<dbReference type="AlphaFoldDB" id="A0A061HGL1"/>
<dbReference type="Gene3D" id="3.40.50.1820">
    <property type="entry name" value="alpha/beta hydrolase"/>
    <property type="match status" value="1"/>
</dbReference>
<reference evidence="3" key="3">
    <citation type="submission" date="2018-07" db="EMBL/GenBank/DDBJ databases">
        <authorList>
            <person name="Quirk P.G."/>
            <person name="Krulwich T.A."/>
        </authorList>
    </citation>
    <scope>NUCLEOTIDE SEQUENCE</scope>
    <source>
        <strain evidence="3">96224</strain>
    </source>
</reference>
<accession>A0A061HGL1</accession>
<dbReference type="PANTHER" id="PTHR37574">
    <property type="entry name" value="LIPASE B"/>
    <property type="match status" value="1"/>
</dbReference>
<dbReference type="Proteomes" id="UP000053110">
    <property type="component" value="Unassembled WGS sequence"/>
</dbReference>
<evidence type="ECO:0000313" key="3">
    <source>
        <dbReference type="EMBL" id="SUZ10229.1"/>
    </source>
</evidence>
<feature type="chain" id="PRO_5044538278" evidence="1">
    <location>
        <begin position="17"/>
        <end position="507"/>
    </location>
</feature>
<evidence type="ECO:0000313" key="2">
    <source>
        <dbReference type="EMBL" id="EPQ64921.1"/>
    </source>
</evidence>